<dbReference type="RefSeq" id="WP_047462766.1">
    <property type="nucleotide sequence ID" value="NZ_CABLBX010000003.1"/>
</dbReference>
<evidence type="ECO:0000313" key="3">
    <source>
        <dbReference type="EMBL" id="SUP26182.1"/>
    </source>
</evidence>
<dbReference type="InterPro" id="IPR000639">
    <property type="entry name" value="Epox_hydrolase-like"/>
</dbReference>
<dbReference type="InterPro" id="IPR029058">
    <property type="entry name" value="AB_hydrolase_fold"/>
</dbReference>
<dbReference type="SUPFAM" id="SSF53474">
    <property type="entry name" value="alpha/beta-Hydrolases"/>
    <property type="match status" value="1"/>
</dbReference>
<dbReference type="EMBL" id="UHIP01000001">
    <property type="protein sequence ID" value="SUP26182.1"/>
    <property type="molecule type" value="Genomic_DNA"/>
</dbReference>
<dbReference type="Pfam" id="PF00561">
    <property type="entry name" value="Abhydrolase_1"/>
    <property type="match status" value="1"/>
</dbReference>
<organism evidence="3 5">
    <name type="scientific">Vibrio fluvialis</name>
    <dbReference type="NCBI Taxonomy" id="676"/>
    <lineage>
        <taxon>Bacteria</taxon>
        <taxon>Pseudomonadati</taxon>
        <taxon>Pseudomonadota</taxon>
        <taxon>Gammaproteobacteria</taxon>
        <taxon>Vibrionales</taxon>
        <taxon>Vibrionaceae</taxon>
        <taxon>Vibrio</taxon>
    </lineage>
</organism>
<dbReference type="AlphaFoldDB" id="A0AAX2LSQ3"/>
<keyword evidence="3" id="KW-0378">Hydrolase</keyword>
<evidence type="ECO:0000259" key="1">
    <source>
        <dbReference type="Pfam" id="PF00561"/>
    </source>
</evidence>
<name>A0AAX2LSQ3_VIBFL</name>
<dbReference type="GO" id="GO:0016020">
    <property type="term" value="C:membrane"/>
    <property type="evidence" value="ECO:0007669"/>
    <property type="project" value="TreeGrafter"/>
</dbReference>
<keyword evidence="4" id="KW-1185">Reference proteome</keyword>
<dbReference type="PANTHER" id="PTHR43798:SF33">
    <property type="entry name" value="HYDROLASE, PUTATIVE (AFU_ORTHOLOGUE AFUA_2G14860)-RELATED"/>
    <property type="match status" value="1"/>
</dbReference>
<dbReference type="PANTHER" id="PTHR43798">
    <property type="entry name" value="MONOACYLGLYCEROL LIPASE"/>
    <property type="match status" value="1"/>
</dbReference>
<dbReference type="GeneID" id="29385928"/>
<dbReference type="Gene3D" id="3.40.50.1820">
    <property type="entry name" value="alpha/beta hydrolase"/>
    <property type="match status" value="1"/>
</dbReference>
<dbReference type="KEGG" id="vfl:AL536_15735"/>
<reference evidence="2" key="2">
    <citation type="submission" date="2018-01" db="EMBL/GenBank/DDBJ databases">
        <title>FDA dAtabase for Regulatory Grade micrObial Sequences (FDA-ARGOS): Supporting development and validation of Infectious Disease Dx tests.</title>
        <authorList>
            <person name="Hoffmann M."/>
            <person name="Allard M."/>
            <person name="Evans P."/>
            <person name="Brown E."/>
            <person name="Tallon L."/>
            <person name="Sadzewicz L."/>
            <person name="Sengamalay N."/>
            <person name="Ott S."/>
            <person name="Godinez A."/>
            <person name="Nagaraj S."/>
            <person name="Vyas G."/>
            <person name="Aluvathingal J."/>
            <person name="Nadendla S."/>
            <person name="Geyer C."/>
            <person name="Sichtig H."/>
        </authorList>
    </citation>
    <scope>NUCLEOTIDE SEQUENCE</scope>
    <source>
        <strain evidence="2">ATCC 33809</strain>
    </source>
</reference>
<dbReference type="InterPro" id="IPR000073">
    <property type="entry name" value="AB_hydrolase_1"/>
</dbReference>
<evidence type="ECO:0000313" key="2">
    <source>
        <dbReference type="EMBL" id="AMF94895.1"/>
    </source>
</evidence>
<feature type="domain" description="AB hydrolase-1" evidence="1">
    <location>
        <begin position="29"/>
        <end position="134"/>
    </location>
</feature>
<evidence type="ECO:0000313" key="4">
    <source>
        <dbReference type="Proteomes" id="UP000057088"/>
    </source>
</evidence>
<dbReference type="GO" id="GO:0016787">
    <property type="term" value="F:hydrolase activity"/>
    <property type="evidence" value="ECO:0007669"/>
    <property type="project" value="UniProtKB-KW"/>
</dbReference>
<proteinExistence type="predicted"/>
<reference evidence="4" key="1">
    <citation type="submission" date="2015-12" db="EMBL/GenBank/DDBJ databases">
        <title>FDA dAtabase for Regulatory Grade micrObial Sequences (FDA-ARGOS): Supporting development and validation of Infectious Disease Dx tests.</title>
        <authorList>
            <person name="Hoffmann M."/>
            <person name="Allard M."/>
            <person name="Evans P."/>
            <person name="Brown E."/>
            <person name="Tallon L.J."/>
            <person name="Sadzewicz L."/>
            <person name="Sengamalay N."/>
            <person name="Ott S."/>
            <person name="Godinez A."/>
            <person name="Nagaraj S."/>
            <person name="Vyas G."/>
            <person name="Aluvathingal J."/>
            <person name="Nadendla S."/>
            <person name="Geyer C."/>
            <person name="Sichtig H."/>
        </authorList>
    </citation>
    <scope>NUCLEOTIDE SEQUENCE [LARGE SCALE GENOMIC DNA]</scope>
    <source>
        <strain evidence="4">ATCC 33809</strain>
    </source>
</reference>
<dbReference type="Proteomes" id="UP000254626">
    <property type="component" value="Unassembled WGS sequence"/>
</dbReference>
<dbReference type="PRINTS" id="PR00412">
    <property type="entry name" value="EPOXHYDRLASE"/>
</dbReference>
<protein>
    <submittedName>
        <fullName evidence="2">Alpha/beta hydrolase</fullName>
    </submittedName>
    <submittedName>
        <fullName evidence="3">Hydrolase/acyltransferase</fullName>
        <ecNumber evidence="3">3.7.1.8</ecNumber>
    </submittedName>
</protein>
<sequence length="285" mass="32129">MLQSQSYVLAEGRLAAIEVGNPEAAEISVVFLHGWLDNAASFQTVMQSLHHLNPDWHLCAIDLPGHGLSDHKSGHSFYPFHDYIDDIYQLLANFSSNRLVLVGHSLGALISSCYSAAFPDQVAGLVQIEGFGPLAESPALSVERLRHGVMSRQRIRRKPERGYTSFEQALERRVAANQVAAELLAPIVERGIECVDDQWRWRHDSKLKSESLYRMSWEHAQAVLEHIRCPQRIILGDQGFHHLKQDRHISPNDRLEMFTISGGHHCHLEQPSLVAELIFGLVNKI</sequence>
<dbReference type="Proteomes" id="UP000057088">
    <property type="component" value="Chromosome 2"/>
</dbReference>
<dbReference type="EC" id="3.7.1.8" evidence="3"/>
<dbReference type="InterPro" id="IPR050266">
    <property type="entry name" value="AB_hydrolase_sf"/>
</dbReference>
<dbReference type="EMBL" id="CP014035">
    <property type="protein sequence ID" value="AMF94895.1"/>
    <property type="molecule type" value="Genomic_DNA"/>
</dbReference>
<accession>A0AAX2LSQ3</accession>
<reference evidence="3 5" key="3">
    <citation type="submission" date="2018-06" db="EMBL/GenBank/DDBJ databases">
        <authorList>
            <consortium name="Pathogen Informatics"/>
            <person name="Doyle S."/>
        </authorList>
    </citation>
    <scope>NUCLEOTIDE SEQUENCE [LARGE SCALE GENOMIC DNA]</scope>
    <source>
        <strain evidence="3 5">NCTC11327</strain>
    </source>
</reference>
<evidence type="ECO:0000313" key="5">
    <source>
        <dbReference type="Proteomes" id="UP000254626"/>
    </source>
</evidence>
<gene>
    <name evidence="3" type="primary">hsaD</name>
    <name evidence="2" type="ORF">AL536_15735</name>
    <name evidence="3" type="ORF">NCTC11327_01898</name>
</gene>